<gene>
    <name evidence="2" type="ORF">EGC82_20665</name>
</gene>
<evidence type="ECO:0000313" key="3">
    <source>
        <dbReference type="Proteomes" id="UP000278035"/>
    </source>
</evidence>
<dbReference type="PANTHER" id="PTHR34219">
    <property type="entry name" value="IRON-REGULATED INNER MEMBRANE PROTEIN-RELATED"/>
    <property type="match status" value="1"/>
</dbReference>
<accession>A0A3G8LYW4</accession>
<name>A0A3G8LYW4_9GAMM</name>
<organism evidence="2 3">
    <name type="scientific">Shewanella livingstonensis</name>
    <dbReference type="NCBI Taxonomy" id="150120"/>
    <lineage>
        <taxon>Bacteria</taxon>
        <taxon>Pseudomonadati</taxon>
        <taxon>Pseudomonadota</taxon>
        <taxon>Gammaproteobacteria</taxon>
        <taxon>Alteromonadales</taxon>
        <taxon>Shewanellaceae</taxon>
        <taxon>Shewanella</taxon>
    </lineage>
</organism>
<feature type="transmembrane region" description="Helical" evidence="1">
    <location>
        <begin position="12"/>
        <end position="32"/>
    </location>
</feature>
<protein>
    <submittedName>
        <fullName evidence="2">PepSY domain-containing protein</fullName>
    </submittedName>
</protein>
<dbReference type="OrthoDB" id="5294804at2"/>
<dbReference type="Proteomes" id="UP000278035">
    <property type="component" value="Chromosome"/>
</dbReference>
<dbReference type="AlphaFoldDB" id="A0A3G8LYW4"/>
<dbReference type="KEGG" id="slj:EGC82_20665"/>
<keyword evidence="1" id="KW-0812">Transmembrane</keyword>
<sequence length="367" mass="42287">MRKSLFKWHSYGALIAMLPLLVISITGSILVFKVEIDSLLRPAHMIVDATPSTSRVSLDTLMNTLLVANPEFELGGWEIFDDKSRSDAGYIIRRGTEDWSKVYINQYSGQLLSEPQSLEHYLTDWLLELHYTFLFHVAGTSVALVVGIIMLFLGISGMIIYRRFWAKLFTLRFKAVRRILFSDIHKFIGILSSPVLIIIALTGVYWNFISIQHELTEHANSEQTYVTAPRHNPEISFEALMQQTEVEMTSYKAGYLTMPFEAGRDITFYGKVDSSNPFNSEYASFVSFDRTTGLLLAKQDIRQADTLSVFLDSFRKLHFGYIGGLFTRIIWCIVGLMPMILAFTGLYLYWYRRKKRVKSIHNRHQQR</sequence>
<keyword evidence="1" id="KW-0472">Membrane</keyword>
<keyword evidence="1" id="KW-1133">Transmembrane helix</keyword>
<proteinExistence type="predicted"/>
<evidence type="ECO:0000256" key="1">
    <source>
        <dbReference type="SAM" id="Phobius"/>
    </source>
</evidence>
<dbReference type="EMBL" id="CP034015">
    <property type="protein sequence ID" value="AZG74953.1"/>
    <property type="molecule type" value="Genomic_DNA"/>
</dbReference>
<dbReference type="Pfam" id="PF03929">
    <property type="entry name" value="PepSY_TM"/>
    <property type="match status" value="1"/>
</dbReference>
<dbReference type="InterPro" id="IPR005625">
    <property type="entry name" value="PepSY-ass_TM"/>
</dbReference>
<evidence type="ECO:0000313" key="2">
    <source>
        <dbReference type="EMBL" id="AZG74953.1"/>
    </source>
</evidence>
<feature type="transmembrane region" description="Helical" evidence="1">
    <location>
        <begin position="325"/>
        <end position="350"/>
    </location>
</feature>
<dbReference type="PANTHER" id="PTHR34219:SF8">
    <property type="entry name" value="PEPSY DOMAIN-CONTAINING PROTEIN"/>
    <property type="match status" value="1"/>
</dbReference>
<reference evidence="3" key="1">
    <citation type="submission" date="2018-11" db="EMBL/GenBank/DDBJ databases">
        <title>Shewanella sp. M2.</title>
        <authorList>
            <person name="Hwang Y.J."/>
            <person name="Hwang C.Y."/>
        </authorList>
    </citation>
    <scope>NUCLEOTIDE SEQUENCE [LARGE SCALE GENOMIC DNA]</scope>
    <source>
        <strain evidence="3">LMG 19866</strain>
    </source>
</reference>
<keyword evidence="3" id="KW-1185">Reference proteome</keyword>
<feature type="transmembrane region" description="Helical" evidence="1">
    <location>
        <begin position="187"/>
        <end position="208"/>
    </location>
</feature>
<feature type="transmembrane region" description="Helical" evidence="1">
    <location>
        <begin position="133"/>
        <end position="161"/>
    </location>
</feature>
<dbReference type="RefSeq" id="WP_124732421.1">
    <property type="nucleotide sequence ID" value="NZ_CBCSKC010000002.1"/>
</dbReference>